<sequence length="359" mass="38718">MTLSDTLVENDVGPEVSPYASAVCHIAFGGGRDLAIPRDLLRGTGKLNDLSNTAKGNQLRLEHISYEVGHILVHYLYTRSYQTLSTGSTGTPELLDLSLQTYVAASNYGIAGLTELAKERVLQFASVSPAMSVLQATTKACRLLEGDDAWVLAFVTSQVRLLFEDPEQLDRKAFLDCFGTTKSANTILVLAMIEYCTSKDVKQITNDSSLPAADPEADEWTAPEEPTAPEPEPEAEEPVPAPRPDPIDFHERESTMSPMPADSEPDAEPFEERIYSPATGSLELESPDVKAPEAPTNGHSTADVNGAGGESAQQDSETKLGKKDKKKKNKKKKTRDDGPPNGVEMEARVPGGAPLNGHI</sequence>
<dbReference type="Gene3D" id="3.30.710.10">
    <property type="entry name" value="Potassium Channel Kv1.1, Chain A"/>
    <property type="match status" value="1"/>
</dbReference>
<protein>
    <submittedName>
        <fullName evidence="2">Uncharacterized protein</fullName>
    </submittedName>
</protein>
<feature type="region of interest" description="Disordered" evidence="1">
    <location>
        <begin position="207"/>
        <end position="359"/>
    </location>
</feature>
<dbReference type="OrthoDB" id="3594103at2759"/>
<gene>
    <name evidence="2" type="ORF">B0T11DRAFT_291556</name>
</gene>
<dbReference type="Proteomes" id="UP000813385">
    <property type="component" value="Unassembled WGS sequence"/>
</dbReference>
<comment type="caution">
    <text evidence="2">The sequence shown here is derived from an EMBL/GenBank/DDBJ whole genome shotgun (WGS) entry which is preliminary data.</text>
</comment>
<keyword evidence="3" id="KW-1185">Reference proteome</keyword>
<feature type="compositionally biased region" description="Basic residues" evidence="1">
    <location>
        <begin position="322"/>
        <end position="333"/>
    </location>
</feature>
<dbReference type="AlphaFoldDB" id="A0A8K0WZ62"/>
<evidence type="ECO:0000313" key="3">
    <source>
        <dbReference type="Proteomes" id="UP000813385"/>
    </source>
</evidence>
<name>A0A8K0WZ62_9PEZI</name>
<dbReference type="InterPro" id="IPR011333">
    <property type="entry name" value="SKP1/BTB/POZ_sf"/>
</dbReference>
<evidence type="ECO:0000313" key="2">
    <source>
        <dbReference type="EMBL" id="KAH7347597.1"/>
    </source>
</evidence>
<organism evidence="2 3">
    <name type="scientific">Plectosphaerella cucumerina</name>
    <dbReference type="NCBI Taxonomy" id="40658"/>
    <lineage>
        <taxon>Eukaryota</taxon>
        <taxon>Fungi</taxon>
        <taxon>Dikarya</taxon>
        <taxon>Ascomycota</taxon>
        <taxon>Pezizomycotina</taxon>
        <taxon>Sordariomycetes</taxon>
        <taxon>Hypocreomycetidae</taxon>
        <taxon>Glomerellales</taxon>
        <taxon>Plectosphaerellaceae</taxon>
        <taxon>Plectosphaerella</taxon>
    </lineage>
</organism>
<proteinExistence type="predicted"/>
<dbReference type="PANTHER" id="PTHR37538">
    <property type="entry name" value="BTB DOMAIN-CONTAINING PROTEIN"/>
    <property type="match status" value="1"/>
</dbReference>
<feature type="compositionally biased region" description="Basic and acidic residues" evidence="1">
    <location>
        <begin position="245"/>
        <end position="254"/>
    </location>
</feature>
<reference evidence="2" key="1">
    <citation type="journal article" date="2021" name="Nat. Commun.">
        <title>Genetic determinants of endophytism in the Arabidopsis root mycobiome.</title>
        <authorList>
            <person name="Mesny F."/>
            <person name="Miyauchi S."/>
            <person name="Thiergart T."/>
            <person name="Pickel B."/>
            <person name="Atanasova L."/>
            <person name="Karlsson M."/>
            <person name="Huettel B."/>
            <person name="Barry K.W."/>
            <person name="Haridas S."/>
            <person name="Chen C."/>
            <person name="Bauer D."/>
            <person name="Andreopoulos W."/>
            <person name="Pangilinan J."/>
            <person name="LaButti K."/>
            <person name="Riley R."/>
            <person name="Lipzen A."/>
            <person name="Clum A."/>
            <person name="Drula E."/>
            <person name="Henrissat B."/>
            <person name="Kohler A."/>
            <person name="Grigoriev I.V."/>
            <person name="Martin F.M."/>
            <person name="Hacquard S."/>
        </authorList>
    </citation>
    <scope>NUCLEOTIDE SEQUENCE</scope>
    <source>
        <strain evidence="2">MPI-CAGE-AT-0016</strain>
    </source>
</reference>
<evidence type="ECO:0000256" key="1">
    <source>
        <dbReference type="SAM" id="MobiDB-lite"/>
    </source>
</evidence>
<dbReference type="PANTHER" id="PTHR37538:SF1">
    <property type="entry name" value="BTB DOMAIN-CONTAINING PROTEIN"/>
    <property type="match status" value="1"/>
</dbReference>
<dbReference type="EMBL" id="JAGPXD010000007">
    <property type="protein sequence ID" value="KAH7347597.1"/>
    <property type="molecule type" value="Genomic_DNA"/>
</dbReference>
<accession>A0A8K0WZ62</accession>